<evidence type="ECO:0000256" key="1">
    <source>
        <dbReference type="SAM" id="MobiDB-lite"/>
    </source>
</evidence>
<feature type="compositionally biased region" description="Polar residues" evidence="1">
    <location>
        <begin position="15"/>
        <end position="24"/>
    </location>
</feature>
<dbReference type="SUPFAM" id="SSF82199">
    <property type="entry name" value="SET domain"/>
    <property type="match status" value="1"/>
</dbReference>
<feature type="domain" description="SET" evidence="2">
    <location>
        <begin position="58"/>
        <end position="192"/>
    </location>
</feature>
<reference evidence="3" key="1">
    <citation type="journal article" date="2021" name="IMA Fungus">
        <title>Genomic characterization of three marine fungi, including Emericellopsis atlantica sp. nov. with signatures of a generalist lifestyle and marine biomass degradation.</title>
        <authorList>
            <person name="Hagestad O.C."/>
            <person name="Hou L."/>
            <person name="Andersen J.H."/>
            <person name="Hansen E.H."/>
            <person name="Altermark B."/>
            <person name="Li C."/>
            <person name="Kuhnert E."/>
            <person name="Cox R.J."/>
            <person name="Crous P.W."/>
            <person name="Spatafora J.W."/>
            <person name="Lail K."/>
            <person name="Amirebrahimi M."/>
            <person name="Lipzen A."/>
            <person name="Pangilinan J."/>
            <person name="Andreopoulos W."/>
            <person name="Hayes R.D."/>
            <person name="Ng V."/>
            <person name="Grigoriev I.V."/>
            <person name="Jackson S.A."/>
            <person name="Sutton T.D.S."/>
            <person name="Dobson A.D.W."/>
            <person name="Rama T."/>
        </authorList>
    </citation>
    <scope>NUCLEOTIDE SEQUENCE</scope>
    <source>
        <strain evidence="3">TRa3180A</strain>
    </source>
</reference>
<dbReference type="Gene3D" id="2.170.270.10">
    <property type="entry name" value="SET domain"/>
    <property type="match status" value="1"/>
</dbReference>
<proteinExistence type="predicted"/>
<dbReference type="InterPro" id="IPR046341">
    <property type="entry name" value="SET_dom_sf"/>
</dbReference>
<keyword evidence="4" id="KW-1185">Reference proteome</keyword>
<feature type="region of interest" description="Disordered" evidence="1">
    <location>
        <begin position="1"/>
        <end position="24"/>
    </location>
</feature>
<dbReference type="EMBL" id="MU253779">
    <property type="protein sequence ID" value="KAG9247193.1"/>
    <property type="molecule type" value="Genomic_DNA"/>
</dbReference>
<dbReference type="PROSITE" id="PS50280">
    <property type="entry name" value="SET"/>
    <property type="match status" value="1"/>
</dbReference>
<evidence type="ECO:0000313" key="4">
    <source>
        <dbReference type="Proteomes" id="UP000887226"/>
    </source>
</evidence>
<gene>
    <name evidence="3" type="ORF">BJ878DRAFT_415358</name>
</gene>
<comment type="caution">
    <text evidence="3">The sequence shown here is derived from an EMBL/GenBank/DDBJ whole genome shotgun (WGS) entry which is preliminary data.</text>
</comment>
<sequence>MPQKSDTHGLPKNWPSHTPYLTTQSFSPTLDQAVAASLRTRPKDAQDITAAKGPCALVKITPISTPTHPACGQAGLFAVRDLKPGTFILQYLGVVHAPSTAAPEKRDLHAESNYDLSLDRELGACIDADAMGNEARFINDYRGIGNRPNAEFKEIWDPRKRERGMGVWVLGEGKSGKGKAIRKGEEILVSYGRGFWDGRKSAEGTPVGS</sequence>
<dbReference type="InterPro" id="IPR001214">
    <property type="entry name" value="SET_dom"/>
</dbReference>
<dbReference type="Proteomes" id="UP000887226">
    <property type="component" value="Unassembled WGS sequence"/>
</dbReference>
<dbReference type="Pfam" id="PF00856">
    <property type="entry name" value="SET"/>
    <property type="match status" value="1"/>
</dbReference>
<dbReference type="OrthoDB" id="5792673at2759"/>
<dbReference type="AlphaFoldDB" id="A0A9P7Z7S0"/>
<name>A0A9P7Z7S0_9HELO</name>
<dbReference type="SMART" id="SM00317">
    <property type="entry name" value="SET"/>
    <property type="match status" value="1"/>
</dbReference>
<evidence type="ECO:0000259" key="2">
    <source>
        <dbReference type="PROSITE" id="PS50280"/>
    </source>
</evidence>
<protein>
    <submittedName>
        <fullName evidence="3">SET domain-containing protein</fullName>
    </submittedName>
</protein>
<evidence type="ECO:0000313" key="3">
    <source>
        <dbReference type="EMBL" id="KAG9247193.1"/>
    </source>
</evidence>
<organism evidence="3 4">
    <name type="scientific">Calycina marina</name>
    <dbReference type="NCBI Taxonomy" id="1763456"/>
    <lineage>
        <taxon>Eukaryota</taxon>
        <taxon>Fungi</taxon>
        <taxon>Dikarya</taxon>
        <taxon>Ascomycota</taxon>
        <taxon>Pezizomycotina</taxon>
        <taxon>Leotiomycetes</taxon>
        <taxon>Helotiales</taxon>
        <taxon>Pezizellaceae</taxon>
        <taxon>Calycina</taxon>
    </lineage>
</organism>
<accession>A0A9P7Z7S0</accession>